<dbReference type="AlphaFoldDB" id="A0A8S1MHH6"/>
<feature type="coiled-coil region" evidence="1">
    <location>
        <begin position="81"/>
        <end position="108"/>
    </location>
</feature>
<name>A0A8S1MHH6_PARPR</name>
<evidence type="ECO:0000313" key="4">
    <source>
        <dbReference type="Proteomes" id="UP000688137"/>
    </source>
</evidence>
<dbReference type="EMBL" id="CAJJDM010000058">
    <property type="protein sequence ID" value="CAD8076985.1"/>
    <property type="molecule type" value="Genomic_DNA"/>
</dbReference>
<keyword evidence="1" id="KW-0175">Coiled coil</keyword>
<evidence type="ECO:0000256" key="1">
    <source>
        <dbReference type="SAM" id="Coils"/>
    </source>
</evidence>
<feature type="region of interest" description="Disordered" evidence="2">
    <location>
        <begin position="322"/>
        <end position="351"/>
    </location>
</feature>
<sequence>MHTRHSKLFESGGETVKRNLLESYSMQNRKPNSNEEQQLREQVDRLTNELIILKNKDKAKVSVDKQIQCEDKRWELLNEIIKQKDKSIEQYEKQILSFKNMILQSNQQKKELLLKLEYQDSIKKTQMIKVSQNIQTDLNNNKVQQTQQNEFDKGIIYGMKQMDSPTTKIKEQISKLVQTDGKFYYEIDILKQDEIYKEIEQYKLILKDYDLENRRLKETLQSSKENIDRETQITVQLENKSVQVGEEFRDKMDKMVQEYQISIDNQKQLQKQYNQQQIDLNTLRKQYDQLVSDYYFIQSESKVNEKKIKELNEEIEQLKNELQLKDPSVSSTETMTSPKDSQKSSKKKGNNQKIKSFVQSNYFNPQNVDELILQQEENQKLVIKIQELRRELVETSKSLKAIQEELAIKELILIQQSQELLQTQTELKNIKIRIESVDILEQKLKEQELRYTDEIQKLSQKLAILNSDYLGMKVINQTLHFQLDKYQNKLKQQQSP</sequence>
<proteinExistence type="predicted"/>
<accession>A0A8S1MHH6</accession>
<evidence type="ECO:0000313" key="3">
    <source>
        <dbReference type="EMBL" id="CAD8076985.1"/>
    </source>
</evidence>
<gene>
    <name evidence="3" type="ORF">PPRIM_AZ9-3.1.T0570155</name>
</gene>
<keyword evidence="4" id="KW-1185">Reference proteome</keyword>
<organism evidence="3 4">
    <name type="scientific">Paramecium primaurelia</name>
    <dbReference type="NCBI Taxonomy" id="5886"/>
    <lineage>
        <taxon>Eukaryota</taxon>
        <taxon>Sar</taxon>
        <taxon>Alveolata</taxon>
        <taxon>Ciliophora</taxon>
        <taxon>Intramacronucleata</taxon>
        <taxon>Oligohymenophorea</taxon>
        <taxon>Peniculida</taxon>
        <taxon>Parameciidae</taxon>
        <taxon>Paramecium</taxon>
    </lineage>
</organism>
<reference evidence="3" key="1">
    <citation type="submission" date="2021-01" db="EMBL/GenBank/DDBJ databases">
        <authorList>
            <consortium name="Genoscope - CEA"/>
            <person name="William W."/>
        </authorList>
    </citation>
    <scope>NUCLEOTIDE SEQUENCE</scope>
</reference>
<dbReference type="Proteomes" id="UP000688137">
    <property type="component" value="Unassembled WGS sequence"/>
</dbReference>
<comment type="caution">
    <text evidence="3">The sequence shown here is derived from an EMBL/GenBank/DDBJ whole genome shotgun (WGS) entry which is preliminary data.</text>
</comment>
<protein>
    <submittedName>
        <fullName evidence="3">Uncharacterized protein</fullName>
    </submittedName>
</protein>
<dbReference type="OMA" id="EIQCEDK"/>
<feature type="coiled-coil region" evidence="1">
    <location>
        <begin position="371"/>
        <end position="405"/>
    </location>
</feature>
<evidence type="ECO:0000256" key="2">
    <source>
        <dbReference type="SAM" id="MobiDB-lite"/>
    </source>
</evidence>